<gene>
    <name evidence="1" type="ordered locus">Runsl_1259</name>
</gene>
<dbReference type="InterPro" id="IPR018691">
    <property type="entry name" value="DUF2188"/>
</dbReference>
<dbReference type="EMBL" id="CP002859">
    <property type="protein sequence ID" value="AEI47686.1"/>
    <property type="molecule type" value="Genomic_DNA"/>
</dbReference>
<dbReference type="RefSeq" id="WP_013927005.1">
    <property type="nucleotide sequence ID" value="NC_015703.1"/>
</dbReference>
<reference evidence="1 2" key="2">
    <citation type="journal article" date="2012" name="Stand. Genomic Sci.">
        <title>Complete genome sequence of the aquatic bacterium Runella slithyformis type strain (LSU 4(T)).</title>
        <authorList>
            <person name="Copeland A."/>
            <person name="Zhang X."/>
            <person name="Misra M."/>
            <person name="Lapidus A."/>
            <person name="Nolan M."/>
            <person name="Lucas S."/>
            <person name="Deshpande S."/>
            <person name="Cheng J.F."/>
            <person name="Tapia R."/>
            <person name="Goodwin L.A."/>
            <person name="Pitluck S."/>
            <person name="Liolios K."/>
            <person name="Pagani I."/>
            <person name="Ivanova N."/>
            <person name="Mikhailova N."/>
            <person name="Pati A."/>
            <person name="Chen A."/>
            <person name="Palaniappan K."/>
            <person name="Land M."/>
            <person name="Hauser L."/>
            <person name="Pan C."/>
            <person name="Jeffries C.D."/>
            <person name="Detter J.C."/>
            <person name="Brambilla E.M."/>
            <person name="Rohde M."/>
            <person name="Djao O.D."/>
            <person name="Goker M."/>
            <person name="Sikorski J."/>
            <person name="Tindall B.J."/>
            <person name="Woyke T."/>
            <person name="Bristow J."/>
            <person name="Eisen J.A."/>
            <person name="Markowitz V."/>
            <person name="Hugenholtz P."/>
            <person name="Kyrpides N.C."/>
            <person name="Klenk H.P."/>
            <person name="Mavromatis K."/>
        </authorList>
    </citation>
    <scope>NUCLEOTIDE SEQUENCE [LARGE SCALE GENOMIC DNA]</scope>
    <source>
        <strain evidence="2">ATCC 29530 / DSM 19594 / LMG 11500 / NCIMB 11436 / LSU 4</strain>
    </source>
</reference>
<protein>
    <recommendedName>
        <fullName evidence="3">DUF2188 domain-containing protein</fullName>
    </recommendedName>
</protein>
<name>A0A7U3ZI67_RUNSL</name>
<dbReference type="AlphaFoldDB" id="A0A7U3ZI67"/>
<organism evidence="1 2">
    <name type="scientific">Runella slithyformis (strain ATCC 29530 / DSM 19594 / LMG 11500 / NCIMB 11436 / LSU 4)</name>
    <dbReference type="NCBI Taxonomy" id="761193"/>
    <lineage>
        <taxon>Bacteria</taxon>
        <taxon>Pseudomonadati</taxon>
        <taxon>Bacteroidota</taxon>
        <taxon>Cytophagia</taxon>
        <taxon>Cytophagales</taxon>
        <taxon>Spirosomataceae</taxon>
        <taxon>Runella</taxon>
    </lineage>
</organism>
<evidence type="ECO:0008006" key="3">
    <source>
        <dbReference type="Google" id="ProtNLM"/>
    </source>
</evidence>
<evidence type="ECO:0000313" key="1">
    <source>
        <dbReference type="EMBL" id="AEI47686.1"/>
    </source>
</evidence>
<proteinExistence type="predicted"/>
<dbReference type="Proteomes" id="UP000000493">
    <property type="component" value="Chromosome"/>
</dbReference>
<dbReference type="KEGG" id="rsi:Runsl_1259"/>
<evidence type="ECO:0000313" key="2">
    <source>
        <dbReference type="Proteomes" id="UP000000493"/>
    </source>
</evidence>
<accession>A0A7U3ZI67</accession>
<keyword evidence="2" id="KW-1185">Reference proteome</keyword>
<sequence>MTATIIKIKRAHVISRRGRWGLLKQGYKKASGLYDTKQEAVRAARRLKSEGYDIIIHDKDGTVSRWEKA</sequence>
<dbReference type="Pfam" id="PF09954">
    <property type="entry name" value="DUF2188"/>
    <property type="match status" value="1"/>
</dbReference>
<reference evidence="2" key="1">
    <citation type="submission" date="2011-06" db="EMBL/GenBank/DDBJ databases">
        <title>The complete genome of chromosome of Runella slithyformis DSM 19594.</title>
        <authorList>
            <consortium name="US DOE Joint Genome Institute (JGI-PGF)"/>
            <person name="Lucas S."/>
            <person name="Han J."/>
            <person name="Lapidus A."/>
            <person name="Bruce D."/>
            <person name="Goodwin L."/>
            <person name="Pitluck S."/>
            <person name="Peters L."/>
            <person name="Kyrpides N."/>
            <person name="Mavromatis K."/>
            <person name="Ivanova N."/>
            <person name="Ovchinnikova G."/>
            <person name="Zhang X."/>
            <person name="Misra M."/>
            <person name="Detter J.C."/>
            <person name="Tapia R."/>
            <person name="Han C."/>
            <person name="Land M."/>
            <person name="Hauser L."/>
            <person name="Markowitz V."/>
            <person name="Cheng J.-F."/>
            <person name="Hugenholtz P."/>
            <person name="Woyke T."/>
            <person name="Wu D."/>
            <person name="Tindall B."/>
            <person name="Faehrich R."/>
            <person name="Brambilla E."/>
            <person name="Klenk H.-P."/>
            <person name="Eisen J.A."/>
        </authorList>
    </citation>
    <scope>NUCLEOTIDE SEQUENCE [LARGE SCALE GENOMIC DNA]</scope>
    <source>
        <strain evidence="2">ATCC 29530 / DSM 19594 / LMG 11500 / NCIMB 11436 / LSU 4</strain>
    </source>
</reference>